<name>A0A482WB51_ASBVE</name>
<evidence type="ECO:0000256" key="2">
    <source>
        <dbReference type="ARBA" id="ARBA00022692"/>
    </source>
</evidence>
<evidence type="ECO:0000313" key="7">
    <source>
        <dbReference type="Proteomes" id="UP000292052"/>
    </source>
</evidence>
<feature type="transmembrane region" description="Helical" evidence="5">
    <location>
        <begin position="172"/>
        <end position="189"/>
    </location>
</feature>
<dbReference type="PANTHER" id="PTHR48021:SF46">
    <property type="entry name" value="MAJOR FACILITATOR SUPERFAMILY (MFS) PROFILE DOMAIN-CONTAINING PROTEIN"/>
    <property type="match status" value="1"/>
</dbReference>
<comment type="subcellular location">
    <subcellularLocation>
        <location evidence="1">Membrane</location>
    </subcellularLocation>
</comment>
<feature type="transmembrane region" description="Helical" evidence="5">
    <location>
        <begin position="313"/>
        <end position="332"/>
    </location>
</feature>
<organism evidence="6 7">
    <name type="scientific">Asbolus verrucosus</name>
    <name type="common">Desert ironclad beetle</name>
    <dbReference type="NCBI Taxonomy" id="1661398"/>
    <lineage>
        <taxon>Eukaryota</taxon>
        <taxon>Metazoa</taxon>
        <taxon>Ecdysozoa</taxon>
        <taxon>Arthropoda</taxon>
        <taxon>Hexapoda</taxon>
        <taxon>Insecta</taxon>
        <taxon>Pterygota</taxon>
        <taxon>Neoptera</taxon>
        <taxon>Endopterygota</taxon>
        <taxon>Coleoptera</taxon>
        <taxon>Polyphaga</taxon>
        <taxon>Cucujiformia</taxon>
        <taxon>Tenebrionidae</taxon>
        <taxon>Pimeliinae</taxon>
        <taxon>Asbolus</taxon>
    </lineage>
</organism>
<evidence type="ECO:0000256" key="5">
    <source>
        <dbReference type="SAM" id="Phobius"/>
    </source>
</evidence>
<dbReference type="EMBL" id="QDEB01015912">
    <property type="protein sequence ID" value="RZC41588.1"/>
    <property type="molecule type" value="Genomic_DNA"/>
</dbReference>
<dbReference type="AlphaFoldDB" id="A0A482WB51"/>
<comment type="caution">
    <text evidence="6">The sequence shown here is derived from an EMBL/GenBank/DDBJ whole genome shotgun (WGS) entry which is preliminary data.</text>
</comment>
<feature type="transmembrane region" description="Helical" evidence="5">
    <location>
        <begin position="405"/>
        <end position="426"/>
    </location>
</feature>
<feature type="transmembrane region" description="Helical" evidence="5">
    <location>
        <begin position="106"/>
        <end position="125"/>
    </location>
</feature>
<feature type="transmembrane region" description="Helical" evidence="5">
    <location>
        <begin position="339"/>
        <end position="359"/>
    </location>
</feature>
<gene>
    <name evidence="6" type="ORF">BDFB_006327</name>
</gene>
<dbReference type="Proteomes" id="UP000292052">
    <property type="component" value="Unassembled WGS sequence"/>
</dbReference>
<dbReference type="InterPro" id="IPR036259">
    <property type="entry name" value="MFS_trans_sf"/>
</dbReference>
<accession>A0A482WB51</accession>
<evidence type="ECO:0000256" key="3">
    <source>
        <dbReference type="ARBA" id="ARBA00022989"/>
    </source>
</evidence>
<evidence type="ECO:0000313" key="6">
    <source>
        <dbReference type="EMBL" id="RZC41588.1"/>
    </source>
</evidence>
<reference evidence="6 7" key="1">
    <citation type="submission" date="2017-03" db="EMBL/GenBank/DDBJ databases">
        <title>Genome of the blue death feigning beetle - Asbolus verrucosus.</title>
        <authorList>
            <person name="Rider S.D."/>
        </authorList>
    </citation>
    <scope>NUCLEOTIDE SEQUENCE [LARGE SCALE GENOMIC DNA]</scope>
    <source>
        <strain evidence="6">Butters</strain>
        <tissue evidence="6">Head and leg muscle</tissue>
    </source>
</reference>
<proteinExistence type="predicted"/>
<dbReference type="GO" id="GO:0022857">
    <property type="term" value="F:transmembrane transporter activity"/>
    <property type="evidence" value="ECO:0007669"/>
    <property type="project" value="InterPro"/>
</dbReference>
<keyword evidence="2 5" id="KW-0812">Transmembrane</keyword>
<feature type="transmembrane region" description="Helical" evidence="5">
    <location>
        <begin position="365"/>
        <end position="393"/>
    </location>
</feature>
<dbReference type="Gene3D" id="1.20.1250.20">
    <property type="entry name" value="MFS general substrate transporter like domains"/>
    <property type="match status" value="1"/>
</dbReference>
<evidence type="ECO:0000256" key="4">
    <source>
        <dbReference type="ARBA" id="ARBA00023136"/>
    </source>
</evidence>
<keyword evidence="3 5" id="KW-1133">Transmembrane helix</keyword>
<dbReference type="OrthoDB" id="6339427at2759"/>
<keyword evidence="7" id="KW-1185">Reference proteome</keyword>
<feature type="transmembrane region" description="Helical" evidence="5">
    <location>
        <begin position="432"/>
        <end position="456"/>
    </location>
</feature>
<feature type="transmembrane region" description="Helical" evidence="5">
    <location>
        <begin position="131"/>
        <end position="152"/>
    </location>
</feature>
<dbReference type="PANTHER" id="PTHR48021">
    <property type="match status" value="1"/>
</dbReference>
<dbReference type="InterPro" id="IPR005828">
    <property type="entry name" value="MFS_sugar_transport-like"/>
</dbReference>
<dbReference type="Pfam" id="PF00083">
    <property type="entry name" value="Sugar_tr"/>
    <property type="match status" value="1"/>
</dbReference>
<dbReference type="GO" id="GO:0016020">
    <property type="term" value="C:membrane"/>
    <property type="evidence" value="ECO:0007669"/>
    <property type="project" value="UniProtKB-SubCell"/>
</dbReference>
<feature type="transmembrane region" description="Helical" evidence="5">
    <location>
        <begin position="38"/>
        <end position="61"/>
    </location>
</feature>
<feature type="transmembrane region" description="Helical" evidence="5">
    <location>
        <begin position="195"/>
        <end position="213"/>
    </location>
</feature>
<evidence type="ECO:0000256" key="1">
    <source>
        <dbReference type="ARBA" id="ARBA00004370"/>
    </source>
</evidence>
<feature type="transmembrane region" description="Helical" evidence="5">
    <location>
        <begin position="81"/>
        <end position="99"/>
    </location>
</feature>
<dbReference type="SUPFAM" id="SSF103473">
    <property type="entry name" value="MFS general substrate transporter"/>
    <property type="match status" value="1"/>
</dbReference>
<protein>
    <submittedName>
        <fullName evidence="6">Facilitated trehalose transporter Tret1</fullName>
    </submittedName>
</protein>
<dbReference type="InterPro" id="IPR050549">
    <property type="entry name" value="MFS_Trehalose_Transporter"/>
</dbReference>
<dbReference type="STRING" id="1661398.A0A482WB51"/>
<keyword evidence="4 5" id="KW-0472">Membrane</keyword>
<feature type="transmembrane region" description="Helical" evidence="5">
    <location>
        <begin position="275"/>
        <end position="301"/>
    </location>
</feature>
<sequence>MEANRQMEMKLDDKEYTYVFQTKEEMATKSPSKIRRKIWQIFPSVCGTMMVLPFGIMLGWPSPTYPTLIKPESPVPISLDQSAMVAGFLMIGNTVATPFSSMRRFGAKYGIIFGVFLMTVGWILMWQAKDIYWLLGSRFLIGAGNGYGVGQLKFYINEMCQDSLAQFLIKQINLYIFSGVILAFAYGPFVDFRQFSIIASIISILVLFLAIFLPSTPRELLRSGKVPEATKLVAFLSPQVDVGAEIAKIKEKINLGEKHLSFCDIVRQAALRKSFLIFTLLVFCQQFSGAPATIVYSQIIFAESHCPRPELCALVYSFVFFLANGYGIFCTPNHNKKHVFLFSSVGVSLLLGVKILVLVEKVNDTFWGFTSLVVLILFNIVHTVGLGNVPFSLISELFPKEANKVVVHFFVMFHSMLALTITKIFQTMYDRLGLFAPFCLFLTISTFSIIFVIIFVPNKKKKPTGIL</sequence>